<dbReference type="Gene3D" id="3.10.450.10">
    <property type="match status" value="1"/>
</dbReference>
<comment type="caution">
    <text evidence="4">The sequence shown here is derived from an EMBL/GenBank/DDBJ whole genome shotgun (WGS) entry which is preliminary data.</text>
</comment>
<evidence type="ECO:0000259" key="3">
    <source>
        <dbReference type="SMART" id="SM00043"/>
    </source>
</evidence>
<dbReference type="Proteomes" id="UP001630127">
    <property type="component" value="Unassembled WGS sequence"/>
</dbReference>
<accession>A0ABD2ZWD3</accession>
<dbReference type="SMART" id="SM00043">
    <property type="entry name" value="CY"/>
    <property type="match status" value="1"/>
</dbReference>
<protein>
    <recommendedName>
        <fullName evidence="3">Cystatin domain-containing protein</fullName>
    </recommendedName>
</protein>
<name>A0ABD2ZWD3_9GENT</name>
<dbReference type="AlphaFoldDB" id="A0ABD2ZWD3"/>
<evidence type="ECO:0000256" key="2">
    <source>
        <dbReference type="ARBA" id="ARBA00022704"/>
    </source>
</evidence>
<feature type="domain" description="Cystatin" evidence="3">
    <location>
        <begin position="82"/>
        <end position="174"/>
    </location>
</feature>
<dbReference type="CDD" id="cd00042">
    <property type="entry name" value="CY"/>
    <property type="match status" value="1"/>
</dbReference>
<dbReference type="PANTHER" id="PTHR47364:SF2">
    <property type="entry name" value="CYSTEINE PROTEINASE INHIBITOR 5"/>
    <property type="match status" value="1"/>
</dbReference>
<dbReference type="PANTHER" id="PTHR47364">
    <property type="entry name" value="CYSTEINE PROTEINASE INHIBITOR 5"/>
    <property type="match status" value="1"/>
</dbReference>
<organism evidence="4 5">
    <name type="scientific">Cinchona calisaya</name>
    <dbReference type="NCBI Taxonomy" id="153742"/>
    <lineage>
        <taxon>Eukaryota</taxon>
        <taxon>Viridiplantae</taxon>
        <taxon>Streptophyta</taxon>
        <taxon>Embryophyta</taxon>
        <taxon>Tracheophyta</taxon>
        <taxon>Spermatophyta</taxon>
        <taxon>Magnoliopsida</taxon>
        <taxon>eudicotyledons</taxon>
        <taxon>Gunneridae</taxon>
        <taxon>Pentapetalae</taxon>
        <taxon>asterids</taxon>
        <taxon>lamiids</taxon>
        <taxon>Gentianales</taxon>
        <taxon>Rubiaceae</taxon>
        <taxon>Cinchonoideae</taxon>
        <taxon>Cinchoneae</taxon>
        <taxon>Cinchona</taxon>
    </lineage>
</organism>
<dbReference type="SUPFAM" id="SSF54403">
    <property type="entry name" value="Cystatin/monellin"/>
    <property type="match status" value="1"/>
</dbReference>
<sequence length="175" mass="19256">MLSAHNLRATAAAAAKTRAALSRGFCSSSFSSSPTLQAEAGGPTVAATSVPPPNIPDCGAPCPNAIIPPINLPWTNPRPEKRIHFGPYNFPDPANDPSIISIADYAVQQFNEIQQDTTQYKLVKILEANITLVAGVIYRVILELSDDGAHKKYRFDVWEKPWLKFRKLRSWEPVD</sequence>
<dbReference type="GO" id="GO:0004869">
    <property type="term" value="F:cysteine-type endopeptidase inhibitor activity"/>
    <property type="evidence" value="ECO:0007669"/>
    <property type="project" value="UniProtKB-KW"/>
</dbReference>
<reference evidence="4 5" key="1">
    <citation type="submission" date="2024-11" db="EMBL/GenBank/DDBJ databases">
        <title>A near-complete genome assembly of Cinchona calisaya.</title>
        <authorList>
            <person name="Lian D.C."/>
            <person name="Zhao X.W."/>
            <person name="Wei L."/>
        </authorList>
    </citation>
    <scope>NUCLEOTIDE SEQUENCE [LARGE SCALE GENOMIC DNA]</scope>
    <source>
        <tissue evidence="4">Nenye</tissue>
    </source>
</reference>
<keyword evidence="2" id="KW-0789">Thiol protease inhibitor</keyword>
<evidence type="ECO:0000313" key="5">
    <source>
        <dbReference type="Proteomes" id="UP001630127"/>
    </source>
</evidence>
<dbReference type="InterPro" id="IPR046350">
    <property type="entry name" value="Cystatin_sf"/>
</dbReference>
<keyword evidence="5" id="KW-1185">Reference proteome</keyword>
<dbReference type="EMBL" id="JBJUIK010000007">
    <property type="protein sequence ID" value="KAL3523771.1"/>
    <property type="molecule type" value="Genomic_DNA"/>
</dbReference>
<gene>
    <name evidence="4" type="ORF">ACH5RR_016605</name>
</gene>
<keyword evidence="1" id="KW-0646">Protease inhibitor</keyword>
<proteinExistence type="predicted"/>
<evidence type="ECO:0000313" key="4">
    <source>
        <dbReference type="EMBL" id="KAL3523771.1"/>
    </source>
</evidence>
<dbReference type="InterPro" id="IPR000010">
    <property type="entry name" value="Cystatin_dom"/>
</dbReference>
<evidence type="ECO:0000256" key="1">
    <source>
        <dbReference type="ARBA" id="ARBA00022690"/>
    </source>
</evidence>
<dbReference type="Pfam" id="PF16845">
    <property type="entry name" value="SQAPI"/>
    <property type="match status" value="1"/>
</dbReference>